<feature type="compositionally biased region" description="Low complexity" evidence="1">
    <location>
        <begin position="276"/>
        <end position="315"/>
    </location>
</feature>
<proteinExistence type="predicted"/>
<feature type="compositionally biased region" description="Low complexity" evidence="1">
    <location>
        <begin position="153"/>
        <end position="166"/>
    </location>
</feature>
<feature type="region of interest" description="Disordered" evidence="1">
    <location>
        <begin position="263"/>
        <end position="366"/>
    </location>
</feature>
<feature type="region of interest" description="Disordered" evidence="1">
    <location>
        <begin position="90"/>
        <end position="181"/>
    </location>
</feature>
<dbReference type="AlphaFoldDB" id="A0A165HCU6"/>
<gene>
    <name evidence="2" type="ORF">CALCODRAFT_507664</name>
</gene>
<evidence type="ECO:0000313" key="3">
    <source>
        <dbReference type="Proteomes" id="UP000076842"/>
    </source>
</evidence>
<name>A0A165HCU6_9BASI</name>
<feature type="region of interest" description="Disordered" evidence="1">
    <location>
        <begin position="1"/>
        <end position="41"/>
    </location>
</feature>
<evidence type="ECO:0000313" key="2">
    <source>
        <dbReference type="EMBL" id="KZT59133.1"/>
    </source>
</evidence>
<feature type="compositionally biased region" description="Low complexity" evidence="1">
    <location>
        <begin position="323"/>
        <end position="342"/>
    </location>
</feature>
<sequence>MDVDLPQPQPEAGPSRPPTPPPPPIYFPPFPPPPPTPVSGTQDLLTRYHLLPYYSHYARPYLTPVIPVSSDRKRKRDAGKEVKFVGIVEPVAPDGTPRGGTPVGLGRPEAGETEGKGKERETTVKIEEPEVVTGKGKEKERVKDKGKGRERGSASTAVSPTTPTAPGSRRPKLKRDKSMPKVKHGYRHYLWGLKGRVNTKKDRYLLNLVQAPPKQHLRIKSMEAKTVREAFKLQEGVLPDYDPLRYTDSPLISEKKKRKLAEKAARLAARERAKQARAGGTTSTPSGAAASAPSASAPSHPAAASTIHAPAGGTPPATPGSPLPGSSAAAAAAARKAVGSSSLKASHVAPGSPARHSLSAEGFVSDAPSFKSIASNSIGHA</sequence>
<reference evidence="2 3" key="1">
    <citation type="journal article" date="2016" name="Mol. Biol. Evol.">
        <title>Comparative Genomics of Early-Diverging Mushroom-Forming Fungi Provides Insights into the Origins of Lignocellulose Decay Capabilities.</title>
        <authorList>
            <person name="Nagy L.G."/>
            <person name="Riley R."/>
            <person name="Tritt A."/>
            <person name="Adam C."/>
            <person name="Daum C."/>
            <person name="Floudas D."/>
            <person name="Sun H."/>
            <person name="Yadav J.S."/>
            <person name="Pangilinan J."/>
            <person name="Larsson K.H."/>
            <person name="Matsuura K."/>
            <person name="Barry K."/>
            <person name="Labutti K."/>
            <person name="Kuo R."/>
            <person name="Ohm R.A."/>
            <person name="Bhattacharya S.S."/>
            <person name="Shirouzu T."/>
            <person name="Yoshinaga Y."/>
            <person name="Martin F.M."/>
            <person name="Grigoriev I.V."/>
            <person name="Hibbett D.S."/>
        </authorList>
    </citation>
    <scope>NUCLEOTIDE SEQUENCE [LARGE SCALE GENOMIC DNA]</scope>
    <source>
        <strain evidence="2 3">HHB12733</strain>
    </source>
</reference>
<dbReference type="OrthoDB" id="2160599at2759"/>
<organism evidence="2 3">
    <name type="scientific">Calocera cornea HHB12733</name>
    <dbReference type="NCBI Taxonomy" id="1353952"/>
    <lineage>
        <taxon>Eukaryota</taxon>
        <taxon>Fungi</taxon>
        <taxon>Dikarya</taxon>
        <taxon>Basidiomycota</taxon>
        <taxon>Agaricomycotina</taxon>
        <taxon>Dacrymycetes</taxon>
        <taxon>Dacrymycetales</taxon>
        <taxon>Dacrymycetaceae</taxon>
        <taxon>Calocera</taxon>
    </lineage>
</organism>
<feature type="compositionally biased region" description="Pro residues" evidence="1">
    <location>
        <begin position="7"/>
        <end position="37"/>
    </location>
</feature>
<protein>
    <submittedName>
        <fullName evidence="2">Uncharacterized protein</fullName>
    </submittedName>
</protein>
<accession>A0A165HCU6</accession>
<feature type="compositionally biased region" description="Basic and acidic residues" evidence="1">
    <location>
        <begin position="263"/>
        <end position="274"/>
    </location>
</feature>
<feature type="compositionally biased region" description="Basic and acidic residues" evidence="1">
    <location>
        <begin position="109"/>
        <end position="128"/>
    </location>
</feature>
<dbReference type="STRING" id="1353952.A0A165HCU6"/>
<feature type="compositionally biased region" description="Basic and acidic residues" evidence="1">
    <location>
        <begin position="135"/>
        <end position="152"/>
    </location>
</feature>
<dbReference type="InParanoid" id="A0A165HCU6"/>
<dbReference type="Proteomes" id="UP000076842">
    <property type="component" value="Unassembled WGS sequence"/>
</dbReference>
<dbReference type="EMBL" id="KV423943">
    <property type="protein sequence ID" value="KZT59133.1"/>
    <property type="molecule type" value="Genomic_DNA"/>
</dbReference>
<feature type="compositionally biased region" description="Basic residues" evidence="1">
    <location>
        <begin position="169"/>
        <end position="181"/>
    </location>
</feature>
<keyword evidence="3" id="KW-1185">Reference proteome</keyword>
<evidence type="ECO:0000256" key="1">
    <source>
        <dbReference type="SAM" id="MobiDB-lite"/>
    </source>
</evidence>